<reference evidence="1 2" key="1">
    <citation type="journal article" date="2022" name="Nat. Ecol. Evol.">
        <title>A masculinizing supergene underlies an exaggerated male reproductive morph in a spider.</title>
        <authorList>
            <person name="Hendrickx F."/>
            <person name="De Corte Z."/>
            <person name="Sonet G."/>
            <person name="Van Belleghem S.M."/>
            <person name="Kostlbacher S."/>
            <person name="Vangestel C."/>
        </authorList>
    </citation>
    <scope>NUCLEOTIDE SEQUENCE [LARGE SCALE GENOMIC DNA]</scope>
    <source>
        <strain evidence="1">W744_W776</strain>
    </source>
</reference>
<protein>
    <submittedName>
        <fullName evidence="1">Uncharacterized protein</fullName>
    </submittedName>
</protein>
<sequence length="44" mass="4972">MNETSQWIFHYSNMVTVILALILMLIQTIADSVPVIRELAPVVT</sequence>
<name>A0AAV6TDG8_9ARAC</name>
<proteinExistence type="predicted"/>
<dbReference type="AlphaFoldDB" id="A0AAV6TDG8"/>
<organism evidence="1 2">
    <name type="scientific">Oedothorax gibbosus</name>
    <dbReference type="NCBI Taxonomy" id="931172"/>
    <lineage>
        <taxon>Eukaryota</taxon>
        <taxon>Metazoa</taxon>
        <taxon>Ecdysozoa</taxon>
        <taxon>Arthropoda</taxon>
        <taxon>Chelicerata</taxon>
        <taxon>Arachnida</taxon>
        <taxon>Araneae</taxon>
        <taxon>Araneomorphae</taxon>
        <taxon>Entelegynae</taxon>
        <taxon>Araneoidea</taxon>
        <taxon>Linyphiidae</taxon>
        <taxon>Erigoninae</taxon>
        <taxon>Oedothorax</taxon>
    </lineage>
</organism>
<keyword evidence="2" id="KW-1185">Reference proteome</keyword>
<accession>A0AAV6TDG8</accession>
<dbReference type="EMBL" id="JAFNEN010006463">
    <property type="protein sequence ID" value="KAG8155916.1"/>
    <property type="molecule type" value="Genomic_DNA"/>
</dbReference>
<evidence type="ECO:0000313" key="1">
    <source>
        <dbReference type="EMBL" id="KAG8155916.1"/>
    </source>
</evidence>
<evidence type="ECO:0000313" key="2">
    <source>
        <dbReference type="Proteomes" id="UP000827092"/>
    </source>
</evidence>
<feature type="non-terminal residue" evidence="1">
    <location>
        <position position="44"/>
    </location>
</feature>
<gene>
    <name evidence="1" type="ORF">JTE90_026032</name>
</gene>
<dbReference type="Proteomes" id="UP000827092">
    <property type="component" value="Unassembled WGS sequence"/>
</dbReference>
<comment type="caution">
    <text evidence="1">The sequence shown here is derived from an EMBL/GenBank/DDBJ whole genome shotgun (WGS) entry which is preliminary data.</text>
</comment>